<name>A0ACB8LCR7_CITSI</name>
<reference evidence="2" key="1">
    <citation type="journal article" date="2023" name="Hortic. Res.">
        <title>A chromosome-level phased genome enabling allele-level studies in sweet orange: a case study on citrus Huanglongbing tolerance.</title>
        <authorList>
            <person name="Wu B."/>
            <person name="Yu Q."/>
            <person name="Deng Z."/>
            <person name="Duan Y."/>
            <person name="Luo F."/>
            <person name="Gmitter F. Jr."/>
        </authorList>
    </citation>
    <scope>NUCLEOTIDE SEQUENCE [LARGE SCALE GENOMIC DNA]</scope>
    <source>
        <strain evidence="2">cv. Valencia</strain>
    </source>
</reference>
<organism evidence="1 2">
    <name type="scientific">Citrus sinensis</name>
    <name type="common">Sweet orange</name>
    <name type="synonym">Citrus aurantium var. sinensis</name>
    <dbReference type="NCBI Taxonomy" id="2711"/>
    <lineage>
        <taxon>Eukaryota</taxon>
        <taxon>Viridiplantae</taxon>
        <taxon>Streptophyta</taxon>
        <taxon>Embryophyta</taxon>
        <taxon>Tracheophyta</taxon>
        <taxon>Spermatophyta</taxon>
        <taxon>Magnoliopsida</taxon>
        <taxon>eudicotyledons</taxon>
        <taxon>Gunneridae</taxon>
        <taxon>Pentapetalae</taxon>
        <taxon>rosids</taxon>
        <taxon>malvids</taxon>
        <taxon>Sapindales</taxon>
        <taxon>Rutaceae</taxon>
        <taxon>Aurantioideae</taxon>
        <taxon>Citrus</taxon>
    </lineage>
</organism>
<evidence type="ECO:0000313" key="1">
    <source>
        <dbReference type="EMBL" id="KAH9771317.1"/>
    </source>
</evidence>
<proteinExistence type="predicted"/>
<sequence>MVVDVNYVVEVDPGKVFHLLASFHVDLQVDLGQLGCLWRSDARGCVIGTVKLPSAFALEGQSPSGPRKPLHASVVRIFTDMSISPSLSPRQCPDRYAFRAGRNLPDKEFRYLRTVIVTAAVHRGFGRRLPCHQVTNFLDLPALGRRQPPYMALTHPPWTNLAEEPLGFRGIGFSPMFALLKPTFSLPLRPPPLARLLSPKAERSPTDAFLHPTASADRLAPFIFGARALDQHAVRAPGSSHCLGAYGFMFYFTPRWGFFSPFPHGTTSLSVTQEYLALQGCSTPPLRLAARRLYRSYLGRVINALAKPIDGRGEISASESRLIESPAPGIISRRSVYEPLQTGLIAIDSMIPIGRGQRELIIGDRQTGKTAVATDTILNQQGQNVICVYVAIGQKASSVAQVVNTFQERGAMDYTIVVAETADSPATLQYLAPYTGAALAEYFMYRERHTLIIYDDPSKQAQAYRQMSLLLRRPPGREAYPGDVFYLHSRLLERAAKLGSQLGEGSMTALPIVETQSGDVSAYIPTNVISITDGQIFLSADLFNAGIRPAINVGISVSRVGSAAQIKAMGH</sequence>
<dbReference type="EMBL" id="CM039173">
    <property type="protein sequence ID" value="KAH9771317.1"/>
    <property type="molecule type" value="Genomic_DNA"/>
</dbReference>
<comment type="caution">
    <text evidence="1">The sequence shown here is derived from an EMBL/GenBank/DDBJ whole genome shotgun (WGS) entry which is preliminary data.</text>
</comment>
<evidence type="ECO:0000313" key="2">
    <source>
        <dbReference type="Proteomes" id="UP000829398"/>
    </source>
</evidence>
<protein>
    <submittedName>
        <fullName evidence="1">ATP synthase subunit alpha</fullName>
    </submittedName>
</protein>
<accession>A0ACB8LCR7</accession>
<dbReference type="Proteomes" id="UP000829398">
    <property type="component" value="Chromosome 4"/>
</dbReference>
<gene>
    <name evidence="1" type="ORF">KPL71_012660</name>
</gene>
<keyword evidence="2" id="KW-1185">Reference proteome</keyword>